<accession>A0ABP7KIS2</accession>
<evidence type="ECO:0000313" key="2">
    <source>
        <dbReference type="EMBL" id="GAA3879178.1"/>
    </source>
</evidence>
<evidence type="ECO:0000313" key="3">
    <source>
        <dbReference type="Proteomes" id="UP001501803"/>
    </source>
</evidence>
<dbReference type="EMBL" id="BAABCN010000005">
    <property type="protein sequence ID" value="GAA3879178.1"/>
    <property type="molecule type" value="Genomic_DNA"/>
</dbReference>
<feature type="transmembrane region" description="Helical" evidence="1">
    <location>
        <begin position="41"/>
        <end position="62"/>
    </location>
</feature>
<sequence length="222" mass="22634">MLEMLGETLPLAIGMALSPFPIIAVLLLNSPHSPASAPAFLAGRLLSVIVLVAIFAALADYLEVAGEASTLVSVVRILVGIALVGLAARKWIKRPGRDDDVELPRWMATVDGARPGKSFGLAVLLSVANVKELLFSVGAGATIGSANLGLAGDVVAAVIFGVVASSTVAVPVIAVLVAPERMRGPLDRAKDWLVRNNGVIIGVVLLLIGASLIGGGLGSLNP</sequence>
<dbReference type="RefSeq" id="WP_345066223.1">
    <property type="nucleotide sequence ID" value="NZ_BAABCN010000005.1"/>
</dbReference>
<keyword evidence="1" id="KW-0812">Transmembrane</keyword>
<comment type="caution">
    <text evidence="2">The sequence shown here is derived from an EMBL/GenBank/DDBJ whole genome shotgun (WGS) entry which is preliminary data.</text>
</comment>
<dbReference type="Pfam" id="PF11139">
    <property type="entry name" value="SfLAP"/>
    <property type="match status" value="1"/>
</dbReference>
<organism evidence="2 3">
    <name type="scientific">Leifsonia kafniensis</name>
    <dbReference type="NCBI Taxonomy" id="475957"/>
    <lineage>
        <taxon>Bacteria</taxon>
        <taxon>Bacillati</taxon>
        <taxon>Actinomycetota</taxon>
        <taxon>Actinomycetes</taxon>
        <taxon>Micrococcales</taxon>
        <taxon>Microbacteriaceae</taxon>
        <taxon>Leifsonia</taxon>
    </lineage>
</organism>
<keyword evidence="1" id="KW-0472">Membrane</keyword>
<keyword evidence="1" id="KW-1133">Transmembrane helix</keyword>
<dbReference type="InterPro" id="IPR021315">
    <property type="entry name" value="Gap/Sap"/>
</dbReference>
<proteinExistence type="predicted"/>
<keyword evidence="3" id="KW-1185">Reference proteome</keyword>
<feature type="transmembrane region" description="Helical" evidence="1">
    <location>
        <begin position="199"/>
        <end position="220"/>
    </location>
</feature>
<name>A0ABP7KIS2_9MICO</name>
<feature type="transmembrane region" description="Helical" evidence="1">
    <location>
        <begin position="12"/>
        <end position="29"/>
    </location>
</feature>
<feature type="transmembrane region" description="Helical" evidence="1">
    <location>
        <begin position="121"/>
        <end position="143"/>
    </location>
</feature>
<protein>
    <submittedName>
        <fullName evidence="2">GAP family protein</fullName>
    </submittedName>
</protein>
<feature type="transmembrane region" description="Helical" evidence="1">
    <location>
        <begin position="68"/>
        <end position="88"/>
    </location>
</feature>
<evidence type="ECO:0000256" key="1">
    <source>
        <dbReference type="SAM" id="Phobius"/>
    </source>
</evidence>
<gene>
    <name evidence="2" type="ORF">GCM10022381_21880</name>
</gene>
<feature type="transmembrane region" description="Helical" evidence="1">
    <location>
        <begin position="155"/>
        <end position="178"/>
    </location>
</feature>
<dbReference type="Proteomes" id="UP001501803">
    <property type="component" value="Unassembled WGS sequence"/>
</dbReference>
<reference evidence="3" key="1">
    <citation type="journal article" date="2019" name="Int. J. Syst. Evol. Microbiol.">
        <title>The Global Catalogue of Microorganisms (GCM) 10K type strain sequencing project: providing services to taxonomists for standard genome sequencing and annotation.</title>
        <authorList>
            <consortium name="The Broad Institute Genomics Platform"/>
            <consortium name="The Broad Institute Genome Sequencing Center for Infectious Disease"/>
            <person name="Wu L."/>
            <person name="Ma J."/>
        </authorList>
    </citation>
    <scope>NUCLEOTIDE SEQUENCE [LARGE SCALE GENOMIC DNA]</scope>
    <source>
        <strain evidence="3">JCM 17021</strain>
    </source>
</reference>